<keyword evidence="3" id="KW-1185">Reference proteome</keyword>
<protein>
    <submittedName>
        <fullName evidence="2">Transglutaminase-like cysteine proteinase</fullName>
    </submittedName>
</protein>
<dbReference type="InterPro" id="IPR010319">
    <property type="entry name" value="Transglutaminase-like_Cys_pept"/>
</dbReference>
<dbReference type="EMBL" id="JBEPMB010000005">
    <property type="protein sequence ID" value="MET3614934.1"/>
    <property type="molecule type" value="Genomic_DNA"/>
</dbReference>
<reference evidence="2 3" key="1">
    <citation type="submission" date="2024-06" db="EMBL/GenBank/DDBJ databases">
        <title>Genomic Encyclopedia of Type Strains, Phase IV (KMG-IV): sequencing the most valuable type-strain genomes for metagenomic binning, comparative biology and taxonomic classification.</title>
        <authorList>
            <person name="Goeker M."/>
        </authorList>
    </citation>
    <scope>NUCLEOTIDE SEQUENCE [LARGE SCALE GENOMIC DNA]</scope>
    <source>
        <strain evidence="2 3">DSM 29780</strain>
    </source>
</reference>
<sequence length="236" mass="25812">MEIDVSKKLQSLKCDALPKSDSKTITLISKRYQRGRVEMSRITRAINFAGLAFAVAIVGTPALAGPGGLVRPLKNATNASFMPQGKQTIAPFAHVRFCLASPEECSDGSGPSIVDMTPAKLRMLRSVNSRVNNSIEPYMPDGPETWVINPERGNCHDYAVTKRHELIRQGWPAASLRLAVAYTPSGIGHLVVVVRTSEGDLVLDNLTEKIVAWNKSGLRFIAVEAGDKPRVWFAMR</sequence>
<evidence type="ECO:0000256" key="1">
    <source>
        <dbReference type="SAM" id="Phobius"/>
    </source>
</evidence>
<dbReference type="Proteomes" id="UP001549047">
    <property type="component" value="Unassembled WGS sequence"/>
</dbReference>
<proteinExistence type="predicted"/>
<name>A0ABV2J525_9HYPH</name>
<evidence type="ECO:0000313" key="3">
    <source>
        <dbReference type="Proteomes" id="UP001549047"/>
    </source>
</evidence>
<comment type="caution">
    <text evidence="2">The sequence shown here is derived from an EMBL/GenBank/DDBJ whole genome shotgun (WGS) entry which is preliminary data.</text>
</comment>
<dbReference type="Gene3D" id="3.10.620.30">
    <property type="match status" value="1"/>
</dbReference>
<dbReference type="Pfam" id="PF06035">
    <property type="entry name" value="Peptidase_C93"/>
    <property type="match status" value="1"/>
</dbReference>
<dbReference type="RefSeq" id="WP_354557422.1">
    <property type="nucleotide sequence ID" value="NZ_JBEPMB010000005.1"/>
</dbReference>
<keyword evidence="1" id="KW-0472">Membrane</keyword>
<keyword evidence="1" id="KW-1133">Transmembrane helix</keyword>
<dbReference type="PANTHER" id="PTHR39327">
    <property type="match status" value="1"/>
</dbReference>
<dbReference type="PANTHER" id="PTHR39327:SF1">
    <property type="entry name" value="BLR5470 PROTEIN"/>
    <property type="match status" value="1"/>
</dbReference>
<gene>
    <name evidence="2" type="ORF">ABID16_003277</name>
</gene>
<keyword evidence="1" id="KW-0812">Transmembrane</keyword>
<evidence type="ECO:0000313" key="2">
    <source>
        <dbReference type="EMBL" id="MET3614934.1"/>
    </source>
</evidence>
<accession>A0ABV2J525</accession>
<feature type="transmembrane region" description="Helical" evidence="1">
    <location>
        <begin position="45"/>
        <end position="64"/>
    </location>
</feature>
<organism evidence="2 3">
    <name type="scientific">Rhizobium aquaticum</name>
    <dbReference type="NCBI Taxonomy" id="1549636"/>
    <lineage>
        <taxon>Bacteria</taxon>
        <taxon>Pseudomonadati</taxon>
        <taxon>Pseudomonadota</taxon>
        <taxon>Alphaproteobacteria</taxon>
        <taxon>Hyphomicrobiales</taxon>
        <taxon>Rhizobiaceae</taxon>
        <taxon>Rhizobium/Agrobacterium group</taxon>
        <taxon>Rhizobium</taxon>
    </lineage>
</organism>